<evidence type="ECO:0000256" key="4">
    <source>
        <dbReference type="SAM" id="Coils"/>
    </source>
</evidence>
<dbReference type="PROSITE" id="PS50885">
    <property type="entry name" value="HAMP"/>
    <property type="match status" value="2"/>
</dbReference>
<reference evidence="9 10" key="1">
    <citation type="submission" date="2023-07" db="EMBL/GenBank/DDBJ databases">
        <title>Genomic Encyclopedia of Type Strains, Phase IV (KMG-IV): sequencing the most valuable type-strain genomes for metagenomic binning, comparative biology and taxonomic classification.</title>
        <authorList>
            <person name="Goeker M."/>
        </authorList>
    </citation>
    <scope>NUCLEOTIDE SEQUENCE [LARGE SCALE GENOMIC DNA]</scope>
    <source>
        <strain evidence="9 10">DSM 100301</strain>
    </source>
</reference>
<evidence type="ECO:0000259" key="7">
    <source>
        <dbReference type="PROSITE" id="PS50111"/>
    </source>
</evidence>
<dbReference type="Gene3D" id="1.10.287.950">
    <property type="entry name" value="Methyl-accepting chemotaxis protein"/>
    <property type="match status" value="1"/>
</dbReference>
<evidence type="ECO:0000256" key="5">
    <source>
        <dbReference type="SAM" id="MobiDB-lite"/>
    </source>
</evidence>
<accession>A0ABU0IFH8</accession>
<evidence type="ECO:0000256" key="1">
    <source>
        <dbReference type="ARBA" id="ARBA00022500"/>
    </source>
</evidence>
<feature type="region of interest" description="Disordered" evidence="5">
    <location>
        <begin position="597"/>
        <end position="634"/>
    </location>
</feature>
<keyword evidence="6" id="KW-0812">Transmembrane</keyword>
<keyword evidence="6" id="KW-1133">Transmembrane helix</keyword>
<dbReference type="PROSITE" id="PS50111">
    <property type="entry name" value="CHEMOTAXIS_TRANSDUC_2"/>
    <property type="match status" value="1"/>
</dbReference>
<evidence type="ECO:0000256" key="3">
    <source>
        <dbReference type="PROSITE-ProRule" id="PRU00284"/>
    </source>
</evidence>
<dbReference type="InterPro" id="IPR004089">
    <property type="entry name" value="MCPsignal_dom"/>
</dbReference>
<feature type="compositionally biased region" description="Low complexity" evidence="5">
    <location>
        <begin position="598"/>
        <end position="615"/>
    </location>
</feature>
<dbReference type="InterPro" id="IPR003660">
    <property type="entry name" value="HAMP_dom"/>
</dbReference>
<feature type="domain" description="Methyl-accepting transducer" evidence="7">
    <location>
        <begin position="351"/>
        <end position="580"/>
    </location>
</feature>
<dbReference type="SUPFAM" id="SSF58104">
    <property type="entry name" value="Methyl-accepting chemotaxis protein (MCP) signaling domain"/>
    <property type="match status" value="1"/>
</dbReference>
<keyword evidence="3" id="KW-0807">Transducer</keyword>
<dbReference type="SUPFAM" id="SSF158472">
    <property type="entry name" value="HAMP domain-like"/>
    <property type="match status" value="1"/>
</dbReference>
<comment type="similarity">
    <text evidence="2">Belongs to the methyl-accepting chemotaxis (MCP) protein family.</text>
</comment>
<dbReference type="PANTHER" id="PTHR43531">
    <property type="entry name" value="PROTEIN ICFG"/>
    <property type="match status" value="1"/>
</dbReference>
<dbReference type="CDD" id="cd06225">
    <property type="entry name" value="HAMP"/>
    <property type="match status" value="1"/>
</dbReference>
<dbReference type="SMART" id="SM00304">
    <property type="entry name" value="HAMP"/>
    <property type="match status" value="2"/>
</dbReference>
<feature type="domain" description="HAMP" evidence="8">
    <location>
        <begin position="294"/>
        <end position="346"/>
    </location>
</feature>
<dbReference type="RefSeq" id="WP_307159156.1">
    <property type="nucleotide sequence ID" value="NZ_JAUSWH010000011.1"/>
</dbReference>
<dbReference type="PANTHER" id="PTHR43531:SF11">
    <property type="entry name" value="METHYL-ACCEPTING CHEMOTAXIS PROTEIN 3"/>
    <property type="match status" value="1"/>
</dbReference>
<keyword evidence="1" id="KW-0145">Chemotaxis</keyword>
<organism evidence="9 10">
    <name type="scientific">Rhizobium paknamense</name>
    <dbReference type="NCBI Taxonomy" id="1206817"/>
    <lineage>
        <taxon>Bacteria</taxon>
        <taxon>Pseudomonadati</taxon>
        <taxon>Pseudomonadota</taxon>
        <taxon>Alphaproteobacteria</taxon>
        <taxon>Hyphomicrobiales</taxon>
        <taxon>Rhizobiaceae</taxon>
        <taxon>Rhizobium/Agrobacterium group</taxon>
        <taxon>Rhizobium</taxon>
    </lineage>
</organism>
<feature type="transmembrane region" description="Helical" evidence="6">
    <location>
        <begin position="191"/>
        <end position="211"/>
    </location>
</feature>
<evidence type="ECO:0000313" key="9">
    <source>
        <dbReference type="EMBL" id="MDQ0456972.1"/>
    </source>
</evidence>
<proteinExistence type="inferred from homology"/>
<protein>
    <submittedName>
        <fullName evidence="9">Methyl-accepting chemotaxis protein</fullName>
    </submittedName>
</protein>
<dbReference type="InterPro" id="IPR051310">
    <property type="entry name" value="MCP_chemotaxis"/>
</dbReference>
<dbReference type="Pfam" id="PF00672">
    <property type="entry name" value="HAMP"/>
    <property type="match status" value="1"/>
</dbReference>
<sequence length="659" mass="69761">MKNIPIIGKFLSIMALFGLFALGVAGYASMKITDIDQAYSNLLDKEAKASIFMARSNRSLQGARAALGDLLMSRTQEGNDKAMKEYTSSRDNFAKFMDTAIQALPANTNIPVLKADGLKLLNDTCANAFALATNATTEADVAASQAVFLKECQPGFSALAPRFTNTTTEVIETTSQRSDELSADAITTKQITVAGVIAGMILVMTIGFFAIRSWLVMPIRALAGTMERLAGGDLNTNVDGAERRDEVGSMARAVQVFKDNGLKARELEREAENQRNLSEAERARVAEMDRQRAEAMAEATSGLAQGLKLLSQGDLTVRLSKSFASEFEGLRSDFNATVEQLSETMSAVALATGSIDGGSREISSSANDLSKRTEQQAAALEETAAALDQITTNVSNSSKRTEEARSVAVQANQSARQSGEVVANAVNAMQRIEQSSNQISNIIGVIDEIAFQTNLLALNAGVEAARAGEAGKGFAVVAQEVRELAQRSAQAAKEIKDLIRNSAEEVESGVKLVTATGEALKVIESHVVSINTQLDAIATSAREQATGLAEVNTAVNQMDQTTQQNAAMVEETTAASASLASEATRLRELVSQFKLEGRAVSTPSSSPARASSATEPARKPASAATGSKPVASPARRMVGQVAKALGINAAAKGEEWEEF</sequence>
<evidence type="ECO:0000256" key="2">
    <source>
        <dbReference type="ARBA" id="ARBA00029447"/>
    </source>
</evidence>
<evidence type="ECO:0000256" key="6">
    <source>
        <dbReference type="SAM" id="Phobius"/>
    </source>
</evidence>
<keyword evidence="10" id="KW-1185">Reference proteome</keyword>
<dbReference type="Proteomes" id="UP001235269">
    <property type="component" value="Unassembled WGS sequence"/>
</dbReference>
<dbReference type="Pfam" id="PF00015">
    <property type="entry name" value="MCPsignal"/>
    <property type="match status" value="1"/>
</dbReference>
<dbReference type="EMBL" id="JAUSWH010000011">
    <property type="protein sequence ID" value="MDQ0456972.1"/>
    <property type="molecule type" value="Genomic_DNA"/>
</dbReference>
<dbReference type="Gene3D" id="6.10.340.10">
    <property type="match status" value="1"/>
</dbReference>
<name>A0ABU0IFH8_9HYPH</name>
<feature type="coiled-coil region" evidence="4">
    <location>
        <begin position="264"/>
        <end position="298"/>
    </location>
</feature>
<evidence type="ECO:0000259" key="8">
    <source>
        <dbReference type="PROSITE" id="PS50885"/>
    </source>
</evidence>
<keyword evidence="4" id="KW-0175">Coiled coil</keyword>
<gene>
    <name evidence="9" type="ORF">QO005_003317</name>
</gene>
<dbReference type="CDD" id="cd11386">
    <property type="entry name" value="MCP_signal"/>
    <property type="match status" value="1"/>
</dbReference>
<feature type="domain" description="HAMP" evidence="8">
    <location>
        <begin position="213"/>
        <end position="266"/>
    </location>
</feature>
<keyword evidence="6" id="KW-0472">Membrane</keyword>
<evidence type="ECO:0000313" key="10">
    <source>
        <dbReference type="Proteomes" id="UP001235269"/>
    </source>
</evidence>
<dbReference type="SMART" id="SM00283">
    <property type="entry name" value="MA"/>
    <property type="match status" value="1"/>
</dbReference>
<comment type="caution">
    <text evidence="9">The sequence shown here is derived from an EMBL/GenBank/DDBJ whole genome shotgun (WGS) entry which is preliminary data.</text>
</comment>